<keyword evidence="3" id="KW-0238">DNA-binding</keyword>
<dbReference type="AlphaFoldDB" id="A0A2A9EJD3"/>
<dbReference type="InterPro" id="IPR000843">
    <property type="entry name" value="HTH_LacI"/>
</dbReference>
<dbReference type="InterPro" id="IPR028082">
    <property type="entry name" value="Peripla_BP_I"/>
</dbReference>
<organism evidence="6 7">
    <name type="scientific">Georgenia soli</name>
    <dbReference type="NCBI Taxonomy" id="638953"/>
    <lineage>
        <taxon>Bacteria</taxon>
        <taxon>Bacillati</taxon>
        <taxon>Actinomycetota</taxon>
        <taxon>Actinomycetes</taxon>
        <taxon>Micrococcales</taxon>
        <taxon>Bogoriellaceae</taxon>
        <taxon>Georgenia</taxon>
    </lineage>
</organism>
<evidence type="ECO:0000256" key="4">
    <source>
        <dbReference type="ARBA" id="ARBA00023163"/>
    </source>
</evidence>
<evidence type="ECO:0000256" key="3">
    <source>
        <dbReference type="ARBA" id="ARBA00023125"/>
    </source>
</evidence>
<dbReference type="InterPro" id="IPR001761">
    <property type="entry name" value="Peripla_BP/Lac1_sug-bd_dom"/>
</dbReference>
<feature type="domain" description="HTH lacI-type" evidence="5">
    <location>
        <begin position="19"/>
        <end position="55"/>
    </location>
</feature>
<dbReference type="RefSeq" id="WP_098483223.1">
    <property type="nucleotide sequence ID" value="NZ_PDJI01000004.1"/>
</dbReference>
<evidence type="ECO:0000259" key="5">
    <source>
        <dbReference type="PROSITE" id="PS50932"/>
    </source>
</evidence>
<keyword evidence="2" id="KW-0805">Transcription regulation</keyword>
<dbReference type="Gene3D" id="1.10.260.40">
    <property type="entry name" value="lambda repressor-like DNA-binding domains"/>
    <property type="match status" value="1"/>
</dbReference>
<dbReference type="OrthoDB" id="37081at2"/>
<dbReference type="Proteomes" id="UP000222106">
    <property type="component" value="Unassembled WGS sequence"/>
</dbReference>
<keyword evidence="7" id="KW-1185">Reference proteome</keyword>
<dbReference type="GO" id="GO:0003700">
    <property type="term" value="F:DNA-binding transcription factor activity"/>
    <property type="evidence" value="ECO:0007669"/>
    <property type="project" value="TreeGrafter"/>
</dbReference>
<dbReference type="CDD" id="cd06267">
    <property type="entry name" value="PBP1_LacI_sugar_binding-like"/>
    <property type="match status" value="1"/>
</dbReference>
<dbReference type="InterPro" id="IPR010982">
    <property type="entry name" value="Lambda_DNA-bd_dom_sf"/>
</dbReference>
<evidence type="ECO:0000313" key="7">
    <source>
        <dbReference type="Proteomes" id="UP000222106"/>
    </source>
</evidence>
<comment type="caution">
    <text evidence="6">The sequence shown here is derived from an EMBL/GenBank/DDBJ whole genome shotgun (WGS) entry which is preliminary data.</text>
</comment>
<dbReference type="PANTHER" id="PTHR30146">
    <property type="entry name" value="LACI-RELATED TRANSCRIPTIONAL REPRESSOR"/>
    <property type="match status" value="1"/>
</dbReference>
<dbReference type="Pfam" id="PF00356">
    <property type="entry name" value="LacI"/>
    <property type="match status" value="1"/>
</dbReference>
<dbReference type="Gene3D" id="3.40.50.2300">
    <property type="match status" value="2"/>
</dbReference>
<evidence type="ECO:0000256" key="2">
    <source>
        <dbReference type="ARBA" id="ARBA00023015"/>
    </source>
</evidence>
<keyword evidence="1" id="KW-0678">Repressor</keyword>
<dbReference type="SUPFAM" id="SSF47413">
    <property type="entry name" value="lambda repressor-like DNA-binding domains"/>
    <property type="match status" value="1"/>
</dbReference>
<dbReference type="PANTHER" id="PTHR30146:SF148">
    <property type="entry name" value="HTH-TYPE TRANSCRIPTIONAL REPRESSOR PURR-RELATED"/>
    <property type="match status" value="1"/>
</dbReference>
<dbReference type="SMART" id="SM00354">
    <property type="entry name" value="HTH_LACI"/>
    <property type="match status" value="1"/>
</dbReference>
<sequence>MSNDDILGGGRAVSAAGLARLLGVSSAAVSYALNGRRGVSDELRRRILDAAVEHGMDIPAAALRPATQPVLGLVLADVGNPYYSEMAISVTDAARERGFEVFLSNSSDAPESVAAAVDAMIHHGVDGVLITALQAGNADVCRPLRAARIPFVQISRRMLSAEADFVGIDDLAAGAEVMDHVLDHGYTKVAVVGGPVSSSASAHRADGFRRALRVRGVDLPRAWNITGGLNEVDGARAARHLLDQPELPEVIVCGTDAIALGVIAVLAGRGLQVPDDIAVTGFDGLTTARTSLVDITTVVQPRPRMAAEAVRLLHERQRTPNAPAQSIVLPHGLYIGKSCGCATRTEKIHV</sequence>
<dbReference type="PROSITE" id="PS50932">
    <property type="entry name" value="HTH_LACI_2"/>
    <property type="match status" value="1"/>
</dbReference>
<dbReference type="SUPFAM" id="SSF53822">
    <property type="entry name" value="Periplasmic binding protein-like I"/>
    <property type="match status" value="1"/>
</dbReference>
<evidence type="ECO:0000313" key="6">
    <source>
        <dbReference type="EMBL" id="PFG39054.1"/>
    </source>
</evidence>
<dbReference type="CDD" id="cd01392">
    <property type="entry name" value="HTH_LacI"/>
    <property type="match status" value="1"/>
</dbReference>
<accession>A0A2A9EJD3</accession>
<dbReference type="GO" id="GO:0000976">
    <property type="term" value="F:transcription cis-regulatory region binding"/>
    <property type="evidence" value="ECO:0007669"/>
    <property type="project" value="TreeGrafter"/>
</dbReference>
<reference evidence="6 7" key="1">
    <citation type="submission" date="2017-10" db="EMBL/GenBank/DDBJ databases">
        <title>Sequencing the genomes of 1000 actinobacteria strains.</title>
        <authorList>
            <person name="Klenk H.-P."/>
        </authorList>
    </citation>
    <scope>NUCLEOTIDE SEQUENCE [LARGE SCALE GENOMIC DNA]</scope>
    <source>
        <strain evidence="6 7">DSM 21838</strain>
    </source>
</reference>
<evidence type="ECO:0000256" key="1">
    <source>
        <dbReference type="ARBA" id="ARBA00022491"/>
    </source>
</evidence>
<gene>
    <name evidence="6" type="ORF">ATJ97_1549</name>
</gene>
<keyword evidence="4" id="KW-0804">Transcription</keyword>
<name>A0A2A9EJD3_9MICO</name>
<dbReference type="EMBL" id="PDJI01000004">
    <property type="protein sequence ID" value="PFG39054.1"/>
    <property type="molecule type" value="Genomic_DNA"/>
</dbReference>
<proteinExistence type="predicted"/>
<dbReference type="Pfam" id="PF00532">
    <property type="entry name" value="Peripla_BP_1"/>
    <property type="match status" value="1"/>
</dbReference>
<protein>
    <submittedName>
        <fullName evidence="6">LacI family transcriptional regulator</fullName>
    </submittedName>
</protein>